<dbReference type="Pfam" id="PF12833">
    <property type="entry name" value="HTH_18"/>
    <property type="match status" value="1"/>
</dbReference>
<dbReference type="PROSITE" id="PS00041">
    <property type="entry name" value="HTH_ARAC_FAMILY_1"/>
    <property type="match status" value="1"/>
</dbReference>
<keyword evidence="2" id="KW-0238">DNA-binding</keyword>
<keyword evidence="3" id="KW-0804">Transcription</keyword>
<dbReference type="SUPFAM" id="SSF46689">
    <property type="entry name" value="Homeodomain-like"/>
    <property type="match status" value="1"/>
</dbReference>
<feature type="domain" description="HTH araC/xylS-type" evidence="5">
    <location>
        <begin position="226"/>
        <end position="327"/>
    </location>
</feature>
<feature type="region of interest" description="Disordered" evidence="4">
    <location>
        <begin position="89"/>
        <end position="108"/>
    </location>
</feature>
<dbReference type="PANTHER" id="PTHR46796:SF12">
    <property type="entry name" value="HTH-TYPE DNA-BINDING TRANSCRIPTIONAL ACTIVATOR EUTR"/>
    <property type="match status" value="1"/>
</dbReference>
<sequence length="327" mass="35829">MVQEFLTSVPVVHTRSLEEARAAVERVYLPHRLEGRREELDMRLNATSDRTLTLGYLTYGAETSLRMPPTESCYHVNLDVAGRTWADRSGRGGASTAHTTPRAGGTVLTPDVTTTVHWSTDAEQLILKVSRVGLESHLSDLLGRPVGDVVGFDLGLDLTTDAGRSLLRSVEFLASELDRPGGLAASPLARAQLESYVLTQLLLAGRHQYSDALAGREDRTRLGRLAPVVAYVDENADAELTPELLARVACVSVRTLHGAFADQLGVSPMAYVRGVRLAKVRAELLAGDPERVRVTDVASRWGFFHQSRFAQQYRDQFGELPSATLQR</sequence>
<evidence type="ECO:0000313" key="7">
    <source>
        <dbReference type="Proteomes" id="UP001501612"/>
    </source>
</evidence>
<dbReference type="Gene3D" id="1.10.10.60">
    <property type="entry name" value="Homeodomain-like"/>
    <property type="match status" value="1"/>
</dbReference>
<dbReference type="Proteomes" id="UP001501612">
    <property type="component" value="Unassembled WGS sequence"/>
</dbReference>
<evidence type="ECO:0000256" key="1">
    <source>
        <dbReference type="ARBA" id="ARBA00023015"/>
    </source>
</evidence>
<protein>
    <submittedName>
        <fullName evidence="6">AraC family transcriptional regulator</fullName>
    </submittedName>
</protein>
<dbReference type="InterPro" id="IPR018062">
    <property type="entry name" value="HTH_AraC-typ_CS"/>
</dbReference>
<reference evidence="6 7" key="1">
    <citation type="journal article" date="2019" name="Int. J. Syst. Evol. Microbiol.">
        <title>The Global Catalogue of Microorganisms (GCM) 10K type strain sequencing project: providing services to taxonomists for standard genome sequencing and annotation.</title>
        <authorList>
            <consortium name="The Broad Institute Genomics Platform"/>
            <consortium name="The Broad Institute Genome Sequencing Center for Infectious Disease"/>
            <person name="Wu L."/>
            <person name="Ma J."/>
        </authorList>
    </citation>
    <scope>NUCLEOTIDE SEQUENCE [LARGE SCALE GENOMIC DNA]</scope>
    <source>
        <strain evidence="6 7">JCM 14046</strain>
    </source>
</reference>
<dbReference type="SMART" id="SM00342">
    <property type="entry name" value="HTH_ARAC"/>
    <property type="match status" value="1"/>
</dbReference>
<accession>A0ABN2PGH1</accession>
<evidence type="ECO:0000256" key="2">
    <source>
        <dbReference type="ARBA" id="ARBA00023125"/>
    </source>
</evidence>
<keyword evidence="1" id="KW-0805">Transcription regulation</keyword>
<dbReference type="Pfam" id="PF14525">
    <property type="entry name" value="AraC_binding_2"/>
    <property type="match status" value="1"/>
</dbReference>
<keyword evidence="7" id="KW-1185">Reference proteome</keyword>
<dbReference type="InterPro" id="IPR050204">
    <property type="entry name" value="AraC_XylS_family_regulators"/>
</dbReference>
<evidence type="ECO:0000256" key="4">
    <source>
        <dbReference type="SAM" id="MobiDB-lite"/>
    </source>
</evidence>
<proteinExistence type="predicted"/>
<evidence type="ECO:0000259" key="5">
    <source>
        <dbReference type="PROSITE" id="PS01124"/>
    </source>
</evidence>
<gene>
    <name evidence="6" type="ORF">GCM10009737_23400</name>
</gene>
<dbReference type="PROSITE" id="PS01124">
    <property type="entry name" value="HTH_ARAC_FAMILY_2"/>
    <property type="match status" value="1"/>
</dbReference>
<evidence type="ECO:0000256" key="3">
    <source>
        <dbReference type="ARBA" id="ARBA00023163"/>
    </source>
</evidence>
<dbReference type="InterPro" id="IPR018060">
    <property type="entry name" value="HTH_AraC"/>
</dbReference>
<comment type="caution">
    <text evidence="6">The sequence shown here is derived from an EMBL/GenBank/DDBJ whole genome shotgun (WGS) entry which is preliminary data.</text>
</comment>
<dbReference type="InterPro" id="IPR035418">
    <property type="entry name" value="AraC-bd_2"/>
</dbReference>
<dbReference type="EMBL" id="BAAAMY010000005">
    <property type="protein sequence ID" value="GAA1921225.1"/>
    <property type="molecule type" value="Genomic_DNA"/>
</dbReference>
<organism evidence="6 7">
    <name type="scientific">Nocardioides lentus</name>
    <dbReference type="NCBI Taxonomy" id="338077"/>
    <lineage>
        <taxon>Bacteria</taxon>
        <taxon>Bacillati</taxon>
        <taxon>Actinomycetota</taxon>
        <taxon>Actinomycetes</taxon>
        <taxon>Propionibacteriales</taxon>
        <taxon>Nocardioidaceae</taxon>
        <taxon>Nocardioides</taxon>
    </lineage>
</organism>
<dbReference type="RefSeq" id="WP_344007361.1">
    <property type="nucleotide sequence ID" value="NZ_BAAAMY010000005.1"/>
</dbReference>
<dbReference type="PANTHER" id="PTHR46796">
    <property type="entry name" value="HTH-TYPE TRANSCRIPTIONAL ACTIVATOR RHAS-RELATED"/>
    <property type="match status" value="1"/>
</dbReference>
<dbReference type="InterPro" id="IPR009057">
    <property type="entry name" value="Homeodomain-like_sf"/>
</dbReference>
<evidence type="ECO:0000313" key="6">
    <source>
        <dbReference type="EMBL" id="GAA1921225.1"/>
    </source>
</evidence>
<name>A0ABN2PGH1_9ACTN</name>